<proteinExistence type="predicted"/>
<accession>A0A0C9X5S0</accession>
<dbReference type="EMBL" id="KN838714">
    <property type="protein sequence ID" value="KIJ96648.1"/>
    <property type="molecule type" value="Genomic_DNA"/>
</dbReference>
<sequence length="87" mass="10118">MAPGTYDIQAVRVPSGSFNFVLLITFRHPLSQIMSAFMVLENVVLALNRVGSQYSRNTFIPVNHTQMTRDRRQTETRSWWSPVTFWL</sequence>
<dbReference type="Proteomes" id="UP000054477">
    <property type="component" value="Unassembled WGS sequence"/>
</dbReference>
<dbReference type="AlphaFoldDB" id="A0A0C9X5S0"/>
<keyword evidence="2" id="KW-1185">Reference proteome</keyword>
<evidence type="ECO:0000313" key="1">
    <source>
        <dbReference type="EMBL" id="KIJ96648.1"/>
    </source>
</evidence>
<name>A0A0C9X5S0_9AGAR</name>
<dbReference type="HOGENOM" id="CLU_122669_1_0_1"/>
<evidence type="ECO:0000313" key="2">
    <source>
        <dbReference type="Proteomes" id="UP000054477"/>
    </source>
</evidence>
<reference evidence="1 2" key="1">
    <citation type="submission" date="2014-04" db="EMBL/GenBank/DDBJ databases">
        <authorList>
            <consortium name="DOE Joint Genome Institute"/>
            <person name="Kuo A."/>
            <person name="Kohler A."/>
            <person name="Nagy L.G."/>
            <person name="Floudas D."/>
            <person name="Copeland A."/>
            <person name="Barry K.W."/>
            <person name="Cichocki N."/>
            <person name="Veneault-Fourrey C."/>
            <person name="LaButti K."/>
            <person name="Lindquist E.A."/>
            <person name="Lipzen A."/>
            <person name="Lundell T."/>
            <person name="Morin E."/>
            <person name="Murat C."/>
            <person name="Sun H."/>
            <person name="Tunlid A."/>
            <person name="Henrissat B."/>
            <person name="Grigoriev I.V."/>
            <person name="Hibbett D.S."/>
            <person name="Martin F."/>
            <person name="Nordberg H.P."/>
            <person name="Cantor M.N."/>
            <person name="Hua S.X."/>
        </authorList>
    </citation>
    <scope>NUCLEOTIDE SEQUENCE [LARGE SCALE GENOMIC DNA]</scope>
    <source>
        <strain evidence="1 2">LaAM-08-1</strain>
    </source>
</reference>
<reference evidence="2" key="2">
    <citation type="submission" date="2015-01" db="EMBL/GenBank/DDBJ databases">
        <title>Evolutionary Origins and Diversification of the Mycorrhizal Mutualists.</title>
        <authorList>
            <consortium name="DOE Joint Genome Institute"/>
            <consortium name="Mycorrhizal Genomics Consortium"/>
            <person name="Kohler A."/>
            <person name="Kuo A."/>
            <person name="Nagy L.G."/>
            <person name="Floudas D."/>
            <person name="Copeland A."/>
            <person name="Barry K.W."/>
            <person name="Cichocki N."/>
            <person name="Veneault-Fourrey C."/>
            <person name="LaButti K."/>
            <person name="Lindquist E.A."/>
            <person name="Lipzen A."/>
            <person name="Lundell T."/>
            <person name="Morin E."/>
            <person name="Murat C."/>
            <person name="Riley R."/>
            <person name="Ohm R."/>
            <person name="Sun H."/>
            <person name="Tunlid A."/>
            <person name="Henrissat B."/>
            <person name="Grigoriev I.V."/>
            <person name="Hibbett D.S."/>
            <person name="Martin F."/>
        </authorList>
    </citation>
    <scope>NUCLEOTIDE SEQUENCE [LARGE SCALE GENOMIC DNA]</scope>
    <source>
        <strain evidence="2">LaAM-08-1</strain>
    </source>
</reference>
<dbReference type="OrthoDB" id="3107436at2759"/>
<gene>
    <name evidence="1" type="ORF">K443DRAFT_275746</name>
</gene>
<organism evidence="1 2">
    <name type="scientific">Laccaria amethystina LaAM-08-1</name>
    <dbReference type="NCBI Taxonomy" id="1095629"/>
    <lineage>
        <taxon>Eukaryota</taxon>
        <taxon>Fungi</taxon>
        <taxon>Dikarya</taxon>
        <taxon>Basidiomycota</taxon>
        <taxon>Agaricomycotina</taxon>
        <taxon>Agaricomycetes</taxon>
        <taxon>Agaricomycetidae</taxon>
        <taxon>Agaricales</taxon>
        <taxon>Agaricineae</taxon>
        <taxon>Hydnangiaceae</taxon>
        <taxon>Laccaria</taxon>
    </lineage>
</organism>
<protein>
    <submittedName>
        <fullName evidence="1">Uncharacterized protein</fullName>
    </submittedName>
</protein>